<dbReference type="Pfam" id="PF13649">
    <property type="entry name" value="Methyltransf_25"/>
    <property type="match status" value="1"/>
</dbReference>
<dbReference type="Gene3D" id="3.40.50.150">
    <property type="entry name" value="Vaccinia Virus protein VP39"/>
    <property type="match status" value="1"/>
</dbReference>
<dbReference type="PANTHER" id="PTHR43861">
    <property type="entry name" value="TRANS-ACONITATE 2-METHYLTRANSFERASE-RELATED"/>
    <property type="match status" value="1"/>
</dbReference>
<dbReference type="EMBL" id="JBHMEY010000008">
    <property type="protein sequence ID" value="MFB9095567.1"/>
    <property type="molecule type" value="Genomic_DNA"/>
</dbReference>
<dbReference type="InterPro" id="IPR029063">
    <property type="entry name" value="SAM-dependent_MTases_sf"/>
</dbReference>
<evidence type="ECO:0000259" key="3">
    <source>
        <dbReference type="Pfam" id="PF13649"/>
    </source>
</evidence>
<evidence type="ECO:0000256" key="1">
    <source>
        <dbReference type="ARBA" id="ARBA00022603"/>
    </source>
</evidence>
<name>A0ABV5GJU1_9FLAO</name>
<dbReference type="GO" id="GO:0032259">
    <property type="term" value="P:methylation"/>
    <property type="evidence" value="ECO:0007669"/>
    <property type="project" value="UniProtKB-KW"/>
</dbReference>
<dbReference type="PANTHER" id="PTHR43861:SF1">
    <property type="entry name" value="TRANS-ACONITATE 2-METHYLTRANSFERASE"/>
    <property type="match status" value="1"/>
</dbReference>
<comment type="caution">
    <text evidence="4">The sequence shown here is derived from an EMBL/GenBank/DDBJ whole genome shotgun (WGS) entry which is preliminary data.</text>
</comment>
<dbReference type="RefSeq" id="WP_236458430.1">
    <property type="nucleotide sequence ID" value="NZ_CBCSGE010000016.1"/>
</dbReference>
<keyword evidence="2 4" id="KW-0808">Transferase</keyword>
<keyword evidence="1 4" id="KW-0489">Methyltransferase</keyword>
<dbReference type="SUPFAM" id="SSF53335">
    <property type="entry name" value="S-adenosyl-L-methionine-dependent methyltransferases"/>
    <property type="match status" value="1"/>
</dbReference>
<reference evidence="4 5" key="1">
    <citation type="submission" date="2024-09" db="EMBL/GenBank/DDBJ databases">
        <authorList>
            <person name="Sun Q."/>
            <person name="Mori K."/>
        </authorList>
    </citation>
    <scope>NUCLEOTIDE SEQUENCE [LARGE SCALE GENOMIC DNA]</scope>
    <source>
        <strain evidence="4 5">CECT 7955</strain>
    </source>
</reference>
<dbReference type="GO" id="GO:0102208">
    <property type="term" value="F:2-polyprenyl-6-hydroxyphenol methylase activity"/>
    <property type="evidence" value="ECO:0007669"/>
    <property type="project" value="UniProtKB-EC"/>
</dbReference>
<organism evidence="4 5">
    <name type="scientific">Flavobacterium jumunjinense</name>
    <dbReference type="NCBI Taxonomy" id="998845"/>
    <lineage>
        <taxon>Bacteria</taxon>
        <taxon>Pseudomonadati</taxon>
        <taxon>Bacteroidota</taxon>
        <taxon>Flavobacteriia</taxon>
        <taxon>Flavobacteriales</taxon>
        <taxon>Flavobacteriaceae</taxon>
        <taxon>Flavobacterium</taxon>
    </lineage>
</organism>
<evidence type="ECO:0000313" key="4">
    <source>
        <dbReference type="EMBL" id="MFB9095567.1"/>
    </source>
</evidence>
<dbReference type="CDD" id="cd02440">
    <property type="entry name" value="AdoMet_MTases"/>
    <property type="match status" value="1"/>
</dbReference>
<dbReference type="InterPro" id="IPR041698">
    <property type="entry name" value="Methyltransf_25"/>
</dbReference>
<sequence length="258" mass="29783">MEASFDNAANTYDQSFTDTLIGKAQRNSVYKILTKHLSNCKDILEVNCGTGEDAIWLAKQNFNVLATDISENMIAIGQAKNQYKNLDFAQLDINLISKTKDFGTFDLVFSNFGGLNCLSKNEIEHFFSTISNALNKKGKLSLVIMPKNTIWEQLYFMLKGKFSTALRRRKEVAIANVDGENVPTYYYNPKDIVNLAKEYFKLVEYKPIGFFVPPSYLEPFFKNKRKTFNFLFFLEKTTSNWSFLSKYSDHYIITLEKR</sequence>
<evidence type="ECO:0000256" key="2">
    <source>
        <dbReference type="ARBA" id="ARBA00022679"/>
    </source>
</evidence>
<feature type="domain" description="Methyltransferase" evidence="3">
    <location>
        <begin position="43"/>
        <end position="138"/>
    </location>
</feature>
<gene>
    <name evidence="4" type="ORF">ACFFVF_03500</name>
</gene>
<dbReference type="GO" id="GO:0061542">
    <property type="term" value="F:3-demethylubiquinol 3-O-methyltransferase activity"/>
    <property type="evidence" value="ECO:0007669"/>
    <property type="project" value="UniProtKB-EC"/>
</dbReference>
<accession>A0ABV5GJU1</accession>
<dbReference type="Proteomes" id="UP001589607">
    <property type="component" value="Unassembled WGS sequence"/>
</dbReference>
<evidence type="ECO:0000313" key="5">
    <source>
        <dbReference type="Proteomes" id="UP001589607"/>
    </source>
</evidence>
<keyword evidence="5" id="KW-1185">Reference proteome</keyword>
<dbReference type="EC" id="2.1.1.222" evidence="4"/>
<proteinExistence type="predicted"/>
<protein>
    <submittedName>
        <fullName evidence="4">Class I SAM-dependent methyltransferase</fullName>
        <ecNumber evidence="4">2.1.1.222</ecNumber>
        <ecNumber evidence="4">2.1.1.64</ecNumber>
    </submittedName>
</protein>
<dbReference type="EC" id="2.1.1.64" evidence="4"/>